<comment type="caution">
    <text evidence="2">The sequence shown here is derived from an EMBL/GenBank/DDBJ whole genome shotgun (WGS) entry which is preliminary data.</text>
</comment>
<reference evidence="2" key="1">
    <citation type="submission" date="2023-10" db="EMBL/GenBank/DDBJ databases">
        <authorList>
            <person name="Chen Y."/>
            <person name="Shah S."/>
            <person name="Dougan E. K."/>
            <person name="Thang M."/>
            <person name="Chan C."/>
        </authorList>
    </citation>
    <scope>NUCLEOTIDE SEQUENCE [LARGE SCALE GENOMIC DNA]</scope>
</reference>
<sequence length="195" mass="21954">MSYLSQLMLLPSRMKRAEPWAFNRIWHLPLLSMRRDDILGIGPWSPTLGAASFSLASISALMRSVEETIKNWDLWLRRLQAEANEQLHLKDIGRGFLSRPRWMSKPMAPNLVEVALGFPKMVADAQMPWLSVPAVCSAALGPWREEKIKLAVARPTARPRMQQRFVHSHLASSLLADPPHAPDLSRSSSRVAATE</sequence>
<gene>
    <name evidence="2" type="ORF">PCOR1329_LOCUS72447</name>
</gene>
<dbReference type="EMBL" id="CAUYUJ010019686">
    <property type="protein sequence ID" value="CAK0892931.1"/>
    <property type="molecule type" value="Genomic_DNA"/>
</dbReference>
<accession>A0ABN9X118</accession>
<proteinExistence type="predicted"/>
<evidence type="ECO:0000256" key="1">
    <source>
        <dbReference type="SAM" id="MobiDB-lite"/>
    </source>
</evidence>
<protein>
    <submittedName>
        <fullName evidence="2">Uncharacterized protein</fullName>
    </submittedName>
</protein>
<feature type="compositionally biased region" description="Polar residues" evidence="1">
    <location>
        <begin position="185"/>
        <end position="195"/>
    </location>
</feature>
<keyword evidence="3" id="KW-1185">Reference proteome</keyword>
<name>A0ABN9X118_9DINO</name>
<organism evidence="2 3">
    <name type="scientific">Prorocentrum cordatum</name>
    <dbReference type="NCBI Taxonomy" id="2364126"/>
    <lineage>
        <taxon>Eukaryota</taxon>
        <taxon>Sar</taxon>
        <taxon>Alveolata</taxon>
        <taxon>Dinophyceae</taxon>
        <taxon>Prorocentrales</taxon>
        <taxon>Prorocentraceae</taxon>
        <taxon>Prorocentrum</taxon>
    </lineage>
</organism>
<feature type="region of interest" description="Disordered" evidence="1">
    <location>
        <begin position="174"/>
        <end position="195"/>
    </location>
</feature>
<evidence type="ECO:0000313" key="3">
    <source>
        <dbReference type="Proteomes" id="UP001189429"/>
    </source>
</evidence>
<dbReference type="Proteomes" id="UP001189429">
    <property type="component" value="Unassembled WGS sequence"/>
</dbReference>
<evidence type="ECO:0000313" key="2">
    <source>
        <dbReference type="EMBL" id="CAK0892931.1"/>
    </source>
</evidence>